<keyword evidence="2" id="KW-1185">Reference proteome</keyword>
<accession>A0A067T738</accession>
<evidence type="ECO:0000313" key="2">
    <source>
        <dbReference type="Proteomes" id="UP000027222"/>
    </source>
</evidence>
<organism evidence="1 2">
    <name type="scientific">Galerina marginata (strain CBS 339.88)</name>
    <dbReference type="NCBI Taxonomy" id="685588"/>
    <lineage>
        <taxon>Eukaryota</taxon>
        <taxon>Fungi</taxon>
        <taxon>Dikarya</taxon>
        <taxon>Basidiomycota</taxon>
        <taxon>Agaricomycotina</taxon>
        <taxon>Agaricomycetes</taxon>
        <taxon>Agaricomycetidae</taxon>
        <taxon>Agaricales</taxon>
        <taxon>Agaricineae</taxon>
        <taxon>Strophariaceae</taxon>
        <taxon>Galerina</taxon>
    </lineage>
</organism>
<dbReference type="Proteomes" id="UP000027222">
    <property type="component" value="Unassembled WGS sequence"/>
</dbReference>
<dbReference type="EMBL" id="KL142375">
    <property type="protein sequence ID" value="KDR78182.1"/>
    <property type="molecule type" value="Genomic_DNA"/>
</dbReference>
<gene>
    <name evidence="1" type="ORF">GALMADRAFT_1304879</name>
</gene>
<sequence length="192" mass="21399">MPPGPAYNWFCVLYSTAEILSNAARYRAAQLTPIASASFAHPRKRRRTEGQGEKPDELVEYAPVVKHDTQDVVKDKKAFEPALKRVDLEEVQSTKQLYASPVLEPARSHQEVNDAPVLQEVLLNVETEPSEVVLENVVRPNVPMLVDDTPIFFLMLGTSGCANAHLSVARVKKPTIFEGAIITNRQAVPLWR</sequence>
<dbReference type="OrthoDB" id="3269956at2759"/>
<proteinExistence type="predicted"/>
<name>A0A067T738_GALM3</name>
<protein>
    <submittedName>
        <fullName evidence="1">Uncharacterized protein</fullName>
    </submittedName>
</protein>
<dbReference type="HOGENOM" id="CLU_1415276_0_0_1"/>
<dbReference type="AlphaFoldDB" id="A0A067T738"/>
<reference evidence="2" key="1">
    <citation type="journal article" date="2014" name="Proc. Natl. Acad. Sci. U.S.A.">
        <title>Extensive sampling of basidiomycete genomes demonstrates inadequacy of the white-rot/brown-rot paradigm for wood decay fungi.</title>
        <authorList>
            <person name="Riley R."/>
            <person name="Salamov A.A."/>
            <person name="Brown D.W."/>
            <person name="Nagy L.G."/>
            <person name="Floudas D."/>
            <person name="Held B.W."/>
            <person name="Levasseur A."/>
            <person name="Lombard V."/>
            <person name="Morin E."/>
            <person name="Otillar R."/>
            <person name="Lindquist E.A."/>
            <person name="Sun H."/>
            <person name="LaButti K.M."/>
            <person name="Schmutz J."/>
            <person name="Jabbour D."/>
            <person name="Luo H."/>
            <person name="Baker S.E."/>
            <person name="Pisabarro A.G."/>
            <person name="Walton J.D."/>
            <person name="Blanchette R.A."/>
            <person name="Henrissat B."/>
            <person name="Martin F."/>
            <person name="Cullen D."/>
            <person name="Hibbett D.S."/>
            <person name="Grigoriev I.V."/>
        </authorList>
    </citation>
    <scope>NUCLEOTIDE SEQUENCE [LARGE SCALE GENOMIC DNA]</scope>
    <source>
        <strain evidence="2">CBS 339.88</strain>
    </source>
</reference>
<dbReference type="STRING" id="685588.A0A067T738"/>
<evidence type="ECO:0000313" key="1">
    <source>
        <dbReference type="EMBL" id="KDR78182.1"/>
    </source>
</evidence>